<dbReference type="KEGG" id="cchl:FPL14_19330"/>
<organism evidence="3 4">
    <name type="scientific">Cohnella cholangitidis</name>
    <dbReference type="NCBI Taxonomy" id="2598458"/>
    <lineage>
        <taxon>Bacteria</taxon>
        <taxon>Bacillati</taxon>
        <taxon>Bacillota</taxon>
        <taxon>Bacilli</taxon>
        <taxon>Bacillales</taxon>
        <taxon>Paenibacillaceae</taxon>
        <taxon>Cohnella</taxon>
    </lineage>
</organism>
<gene>
    <name evidence="3" type="ORF">FPL14_19330</name>
</gene>
<dbReference type="PROSITE" id="PS50017">
    <property type="entry name" value="DEATH_DOMAIN"/>
    <property type="match status" value="1"/>
</dbReference>
<dbReference type="SUPFAM" id="SSF48452">
    <property type="entry name" value="TPR-like"/>
    <property type="match status" value="1"/>
</dbReference>
<dbReference type="EMBL" id="CP041969">
    <property type="protein sequence ID" value="QMV43097.1"/>
    <property type="molecule type" value="Genomic_DNA"/>
</dbReference>
<keyword evidence="1" id="KW-1133">Transmembrane helix</keyword>
<evidence type="ECO:0000313" key="4">
    <source>
        <dbReference type="Proteomes" id="UP000515679"/>
    </source>
</evidence>
<dbReference type="Gene3D" id="1.25.40.10">
    <property type="entry name" value="Tetratricopeptide repeat domain"/>
    <property type="match status" value="1"/>
</dbReference>
<dbReference type="Proteomes" id="UP000515679">
    <property type="component" value="Chromosome"/>
</dbReference>
<dbReference type="SUPFAM" id="SSF49452">
    <property type="entry name" value="Starch-binding domain-like"/>
    <property type="match status" value="1"/>
</dbReference>
<name>A0A7G5C1L3_9BACL</name>
<proteinExistence type="predicted"/>
<feature type="transmembrane region" description="Helical" evidence="1">
    <location>
        <begin position="20"/>
        <end position="38"/>
    </location>
</feature>
<evidence type="ECO:0000313" key="3">
    <source>
        <dbReference type="EMBL" id="QMV43097.1"/>
    </source>
</evidence>
<dbReference type="InterPro" id="IPR011990">
    <property type="entry name" value="TPR-like_helical_dom_sf"/>
</dbReference>
<sequence>MITRRRWHRLKVTFKVKHLVLGVLAAGAIVLLLQYVVIPKLQVHYAVKGYEDGNPGGKDSLLTAIDESASSGKKWELIREYMIGDSMSSPAHSFDVFVGSGWTQSSPLDKESRLWSWEDKLPYLKAYLAEGPADHYLVRAAKQIADYYISEDKAREALEALESVEKRLSGDYSNQARELKLERAKIHANREEWTEAERLLDDLERTRSSGNIDFNGDIVQLRAQLMIRRGDVRSALDKVSGELAELRKWIKEEKKKFPDMGDFTPAKLEELTSLKARLEHSLEQRVNGMRSSTVSGVVRKSDGTPMARVGVFLRSEQDVNHSITEGEPYQLLTDAQGHYEFKGVLPGSYQLFIGLLYEQIDGWTWPTMNDDWIDVKEDQSLAENIVLRPLIEIKSPINQKTMTGSAVKFQWEPVEGAATYKLYGTWPSKSGTTNALIEENIGDSRAELPVDVLYDAAGGIYMNEVDGQFVLDPAQLLGFANPEARFSWYVEAYDQEGRLLTRSNGYRLNEDSMGALPFFYLKSRTLTDEDRIFLDGNMEEALIAYKKAFENDRQDRHSLRMIIRIYEGQASINGQRTLSDESVPYLERMAELAPSGYVYKLFDYYYEKKNWEKVDYYYGMMAQEEGWSNSYVQSVYGTALMKQRRIAEAAAQLREGISKDPSHRFVGHCLAVDIYSTGSLDSAARLADKYPERSPFEQGTPNWSKLVRELRQESRTVGASYAEEMKQALGLYFDGDSSGLDKWLSSTERTAMKAFVKALETVN</sequence>
<dbReference type="GO" id="GO:0030246">
    <property type="term" value="F:carbohydrate binding"/>
    <property type="evidence" value="ECO:0007669"/>
    <property type="project" value="InterPro"/>
</dbReference>
<accession>A0A7G5C1L3</accession>
<protein>
    <recommendedName>
        <fullName evidence="2">Death domain-containing protein</fullName>
    </recommendedName>
</protein>
<dbReference type="GO" id="GO:0007165">
    <property type="term" value="P:signal transduction"/>
    <property type="evidence" value="ECO:0007669"/>
    <property type="project" value="InterPro"/>
</dbReference>
<evidence type="ECO:0000259" key="2">
    <source>
        <dbReference type="PROSITE" id="PS50017"/>
    </source>
</evidence>
<evidence type="ECO:0000256" key="1">
    <source>
        <dbReference type="SAM" id="Phobius"/>
    </source>
</evidence>
<dbReference type="AlphaFoldDB" id="A0A7G5C1L3"/>
<keyword evidence="4" id="KW-1185">Reference proteome</keyword>
<keyword evidence="1" id="KW-0472">Membrane</keyword>
<reference evidence="3 4" key="1">
    <citation type="submission" date="2019-07" db="EMBL/GenBank/DDBJ databases">
        <authorList>
            <person name="Kim J.K."/>
            <person name="Cheong H.-M."/>
            <person name="Choi Y."/>
            <person name="Hwang K.J."/>
            <person name="Lee S."/>
            <person name="Choi C."/>
        </authorList>
    </citation>
    <scope>NUCLEOTIDE SEQUENCE [LARGE SCALE GENOMIC DNA]</scope>
    <source>
        <strain evidence="3 4">KS 22</strain>
    </source>
</reference>
<dbReference type="InterPro" id="IPR000488">
    <property type="entry name" value="Death_dom"/>
</dbReference>
<feature type="domain" description="Death" evidence="2">
    <location>
        <begin position="702"/>
        <end position="763"/>
    </location>
</feature>
<dbReference type="InterPro" id="IPR013784">
    <property type="entry name" value="Carb-bd-like_fold"/>
</dbReference>
<keyword evidence="1" id="KW-0812">Transmembrane</keyword>